<dbReference type="Proteomes" id="UP000704611">
    <property type="component" value="Unassembled WGS sequence"/>
</dbReference>
<dbReference type="RefSeq" id="WP_217670943.1">
    <property type="nucleotide sequence ID" value="NZ_JAHRID010000008.1"/>
</dbReference>
<proteinExistence type="predicted"/>
<keyword evidence="2" id="KW-1185">Reference proteome</keyword>
<protein>
    <submittedName>
        <fullName evidence="1">S-adenosylhomocysteine hydrolase</fullName>
    </submittedName>
</protein>
<gene>
    <name evidence="1" type="ORF">KQY15_16115</name>
</gene>
<comment type="caution">
    <text evidence="1">The sequence shown here is derived from an EMBL/GenBank/DDBJ whole genome shotgun (WGS) entry which is preliminary data.</text>
</comment>
<keyword evidence="1" id="KW-0378">Hydrolase</keyword>
<name>A0ABS6MPB7_9GAMM</name>
<dbReference type="EMBL" id="JAHRID010000008">
    <property type="protein sequence ID" value="MBV2130621.1"/>
    <property type="molecule type" value="Genomic_DNA"/>
</dbReference>
<evidence type="ECO:0000313" key="1">
    <source>
        <dbReference type="EMBL" id="MBV2130621.1"/>
    </source>
</evidence>
<reference evidence="1 2" key="1">
    <citation type="submission" date="2021-06" db="EMBL/GenBank/DDBJ databases">
        <title>Rheinheimera indica sp. nov., isolated from deep-sea sediment.</title>
        <authorList>
            <person name="Wang Z."/>
            <person name="Zhang X.-Y."/>
        </authorList>
    </citation>
    <scope>NUCLEOTIDE SEQUENCE [LARGE SCALE GENOMIC DNA]</scope>
    <source>
        <strain evidence="1 2">SM2107</strain>
    </source>
</reference>
<accession>A0ABS6MPB7</accession>
<evidence type="ECO:0000313" key="2">
    <source>
        <dbReference type="Proteomes" id="UP000704611"/>
    </source>
</evidence>
<dbReference type="GO" id="GO:0016787">
    <property type="term" value="F:hydrolase activity"/>
    <property type="evidence" value="ECO:0007669"/>
    <property type="project" value="UniProtKB-KW"/>
</dbReference>
<organism evidence="1 2">
    <name type="scientific">Arsukibacterium indicum</name>
    <dbReference type="NCBI Taxonomy" id="2848612"/>
    <lineage>
        <taxon>Bacteria</taxon>
        <taxon>Pseudomonadati</taxon>
        <taxon>Pseudomonadota</taxon>
        <taxon>Gammaproteobacteria</taxon>
        <taxon>Chromatiales</taxon>
        <taxon>Chromatiaceae</taxon>
        <taxon>Arsukibacterium</taxon>
    </lineage>
</organism>
<sequence>MPKLSLKQQVEQQISRTNQDVFLRADFEQLGGYDQVGRALRELVAEGKLLKIGYGLYAKARISSITGKPMLASNGGFKAVSEQALERLGVAWQPSDELVRYNKGETTQVPVNTTVIITRRFNRKISLREMQLRVERGSKR</sequence>